<gene>
    <name evidence="3" type="ORF">JMUB3935_2291</name>
</gene>
<proteinExistence type="predicted"/>
<protein>
    <submittedName>
        <fullName evidence="3">Uncharacterized protein</fullName>
    </submittedName>
</protein>
<feature type="compositionally biased region" description="Basic and acidic residues" evidence="2">
    <location>
        <begin position="114"/>
        <end position="124"/>
    </location>
</feature>
<evidence type="ECO:0000313" key="3">
    <source>
        <dbReference type="EMBL" id="BBM53304.1"/>
    </source>
</evidence>
<sequence>MNLKNKDVGIAVDIMKQEEIKIESLKNHKEKDSKENYENALREQKRLIDQRKKNVKDMLMNVPRVNPDYGKDMDKDLFNARDNALTEQLNKDFPRNNPYKNINPDEGLNMPKPEINREKSQNINEQLKKLRERVGN</sequence>
<reference evidence="3 4" key="1">
    <citation type="submission" date="2019-07" db="EMBL/GenBank/DDBJ databases">
        <title>Complete Genome Sequence of Leptotrichia trevisanii Strain JMUB3935.</title>
        <authorList>
            <person name="Watanabe S."/>
            <person name="Cui L."/>
        </authorList>
    </citation>
    <scope>NUCLEOTIDE SEQUENCE [LARGE SCALE GENOMIC DNA]</scope>
    <source>
        <strain evidence="3 4">JMUB3935</strain>
    </source>
</reference>
<dbReference type="Proteomes" id="UP000321378">
    <property type="component" value="Chromosome"/>
</dbReference>
<evidence type="ECO:0000256" key="1">
    <source>
        <dbReference type="SAM" id="Coils"/>
    </source>
</evidence>
<dbReference type="RefSeq" id="WP_146997446.1">
    <property type="nucleotide sequence ID" value="NZ_AP019840.1"/>
</dbReference>
<evidence type="ECO:0000313" key="4">
    <source>
        <dbReference type="Proteomes" id="UP000321378"/>
    </source>
</evidence>
<dbReference type="AlphaFoldDB" id="A0A510KNR5"/>
<dbReference type="EMBL" id="AP019840">
    <property type="protein sequence ID" value="BBM53304.1"/>
    <property type="molecule type" value="Genomic_DNA"/>
</dbReference>
<name>A0A510KNR5_9FUSO</name>
<feature type="coiled-coil region" evidence="1">
    <location>
        <begin position="15"/>
        <end position="54"/>
    </location>
</feature>
<organism evidence="3 4">
    <name type="scientific">Leptotrichia trevisanii</name>
    <dbReference type="NCBI Taxonomy" id="109328"/>
    <lineage>
        <taxon>Bacteria</taxon>
        <taxon>Fusobacteriati</taxon>
        <taxon>Fusobacteriota</taxon>
        <taxon>Fusobacteriia</taxon>
        <taxon>Fusobacteriales</taxon>
        <taxon>Leptotrichiaceae</taxon>
        <taxon>Leptotrichia</taxon>
    </lineage>
</organism>
<feature type="region of interest" description="Disordered" evidence="2">
    <location>
        <begin position="90"/>
        <end position="124"/>
    </location>
</feature>
<evidence type="ECO:0000256" key="2">
    <source>
        <dbReference type="SAM" id="MobiDB-lite"/>
    </source>
</evidence>
<keyword evidence="1" id="KW-0175">Coiled coil</keyword>
<accession>A0A510KNR5</accession>